<dbReference type="OrthoDB" id="2193813at2759"/>
<dbReference type="VEuPathDB" id="MicrosporidiaDB:M896_121120"/>
<reference evidence="2 3" key="1">
    <citation type="journal article" date="2014" name="MBio">
        <title>The Ordospora colligata genome; evolution of extreme reduction in microsporidia and host-to-parasite horizontal gene transfer.</title>
        <authorList>
            <person name="Pombert J.-F."/>
            <person name="Haag K.L."/>
            <person name="Beidas S."/>
            <person name="Ebert D."/>
            <person name="Keeling P.J."/>
        </authorList>
    </citation>
    <scope>NUCLEOTIDE SEQUENCE [LARGE SCALE GENOMIC DNA]</scope>
    <source>
        <strain evidence="2 3">OC4</strain>
    </source>
</reference>
<protein>
    <recommendedName>
        <fullName evidence="1">Transcription factor TFIID subunit 8 C-terminal domain-containing protein</fullName>
    </recommendedName>
</protein>
<dbReference type="AlphaFoldDB" id="A0A0B2UIT7"/>
<comment type="caution">
    <text evidence="2">The sequence shown here is derived from an EMBL/GenBank/DDBJ whole genome shotgun (WGS) entry which is preliminary data.</text>
</comment>
<keyword evidence="3" id="KW-1185">Reference proteome</keyword>
<dbReference type="GeneID" id="26262629"/>
<feature type="domain" description="Transcription factor TFIID subunit 8 C-terminal" evidence="1">
    <location>
        <begin position="106"/>
        <end position="154"/>
    </location>
</feature>
<evidence type="ECO:0000313" key="2">
    <source>
        <dbReference type="EMBL" id="KHN68890.1"/>
    </source>
</evidence>
<organism evidence="2 3">
    <name type="scientific">Ordospora colligata OC4</name>
    <dbReference type="NCBI Taxonomy" id="1354746"/>
    <lineage>
        <taxon>Eukaryota</taxon>
        <taxon>Fungi</taxon>
        <taxon>Fungi incertae sedis</taxon>
        <taxon>Microsporidia</taxon>
        <taxon>Ordosporidae</taxon>
        <taxon>Ordospora</taxon>
    </lineage>
</organism>
<name>A0A0B2UIT7_9MICR</name>
<sequence length="174" mass="19873">MRRVVEDRLLRILKEVGYEVVESKALEVYVEALETYMLAYLRTVCSLSRHGMKSHSTLIDLLCLIDGKRFDCGGVGKEKVEYEQEVVEKEQEFNSPLSSSIEKYIHIYDFMPSFPAIHAFRQTITKPNCKSNKSANVKSRLEQSLRAEGNLLNLIKASGSLPPFINFLHRGTMN</sequence>
<dbReference type="Pfam" id="PF10406">
    <property type="entry name" value="TAF8_C"/>
    <property type="match status" value="1"/>
</dbReference>
<gene>
    <name evidence="2" type="ORF">M896_121120</name>
</gene>
<proteinExistence type="predicted"/>
<evidence type="ECO:0000259" key="1">
    <source>
        <dbReference type="Pfam" id="PF10406"/>
    </source>
</evidence>
<dbReference type="InParanoid" id="A0A0B2UIT7"/>
<accession>A0A0B2UIT7</accession>
<dbReference type="EMBL" id="JOKQ01000012">
    <property type="protein sequence ID" value="KHN68890.1"/>
    <property type="molecule type" value="Genomic_DNA"/>
</dbReference>
<dbReference type="CDD" id="cd00076">
    <property type="entry name" value="HFD_SF"/>
    <property type="match status" value="1"/>
</dbReference>
<dbReference type="RefSeq" id="XP_014562932.1">
    <property type="nucleotide sequence ID" value="XM_014707446.1"/>
</dbReference>
<dbReference type="Proteomes" id="UP000031056">
    <property type="component" value="Unassembled WGS sequence"/>
</dbReference>
<evidence type="ECO:0000313" key="3">
    <source>
        <dbReference type="Proteomes" id="UP000031056"/>
    </source>
</evidence>
<dbReference type="InterPro" id="IPR019473">
    <property type="entry name" value="TFIID_su8_C"/>
</dbReference>
<dbReference type="HOGENOM" id="CLU_130208_0_0_1"/>
<dbReference type="CDD" id="cd08049">
    <property type="entry name" value="TAF8"/>
    <property type="match status" value="1"/>
</dbReference>